<dbReference type="GO" id="GO:0042609">
    <property type="term" value="F:CD4 receptor binding"/>
    <property type="evidence" value="ECO:0007669"/>
    <property type="project" value="TreeGrafter"/>
</dbReference>
<name>A0A9Q1BW52_HOLLE</name>
<dbReference type="EMBL" id="JAIZAY010000011">
    <property type="protein sequence ID" value="KAJ8033758.1"/>
    <property type="molecule type" value="Genomic_DNA"/>
</dbReference>
<evidence type="ECO:0000256" key="2">
    <source>
        <dbReference type="SAM" id="Phobius"/>
    </source>
</evidence>
<dbReference type="Pfam" id="PF08205">
    <property type="entry name" value="C2-set_2"/>
    <property type="match status" value="1"/>
</dbReference>
<evidence type="ECO:0000256" key="1">
    <source>
        <dbReference type="ARBA" id="ARBA00023157"/>
    </source>
</evidence>
<evidence type="ECO:0000259" key="3">
    <source>
        <dbReference type="PROSITE" id="PS50835"/>
    </source>
</evidence>
<protein>
    <recommendedName>
        <fullName evidence="3">Ig-like domain-containing protein</fullName>
    </recommendedName>
</protein>
<dbReference type="InterPro" id="IPR036179">
    <property type="entry name" value="Ig-like_dom_sf"/>
</dbReference>
<dbReference type="PANTHER" id="PTHR46958:SF1">
    <property type="entry name" value="B-CELL RECEPTOR CD22"/>
    <property type="match status" value="1"/>
</dbReference>
<dbReference type="PANTHER" id="PTHR46958">
    <property type="entry name" value="B-CELL RECEPTOR CD22"/>
    <property type="match status" value="1"/>
</dbReference>
<keyword evidence="2" id="KW-0812">Transmembrane</keyword>
<keyword evidence="5" id="KW-1185">Reference proteome</keyword>
<dbReference type="GO" id="GO:0009897">
    <property type="term" value="C:external side of plasma membrane"/>
    <property type="evidence" value="ECO:0007669"/>
    <property type="project" value="TreeGrafter"/>
</dbReference>
<dbReference type="InterPro" id="IPR013162">
    <property type="entry name" value="CD80_C2-set"/>
</dbReference>
<feature type="domain" description="Ig-like" evidence="3">
    <location>
        <begin position="57"/>
        <end position="150"/>
    </location>
</feature>
<dbReference type="GO" id="GO:0055037">
    <property type="term" value="C:recycling endosome"/>
    <property type="evidence" value="ECO:0007669"/>
    <property type="project" value="TreeGrafter"/>
</dbReference>
<dbReference type="AlphaFoldDB" id="A0A9Q1BW52"/>
<sequence>MLGHRNITENTTEKFTGNALNSTLRIQLTWKTNNQLLCCMFKSHVLSRVALNVNYRPRILQTKVEKTVEELSSFNISCVVSANPEVPGMVSWERKYFHQWKYVGTSALQYKITDDVSAWNLMTSSIVMIQKYRCKAFNGIGKAVNSNEIIIYVKDIIIEDKKQTYLEHHETFVKCSTTKEMTNSVAIRWYLDDKHDLTDNSTQDLAQNFDGKTRLQSTLIFYPSRQDNLRNLTCKAGDGFNLMDTILLNITYCPEDVKLDCTVVNSRSSLNSLTARCESGLSNPAARLILKMGDTSLTSHLPPVRKSTQMEGVHGFTTAITYQHSKNDEIKDLACCAELPMCEPVCSMTKCNTKTLADNQYSKILSMGLLGATLLVAIVFCVCCFVYCSHKKTANLSSSITHVDTIPIRSIQNGPNQNQEVPYESVDERINERVSRGSCVEARCSALPPIPTDSSLVDRFEDMNADTFEESVCKKDSKRTQDSQAVVIISN</sequence>
<gene>
    <name evidence="4" type="ORF">HOLleu_24111</name>
</gene>
<dbReference type="GO" id="GO:0033691">
    <property type="term" value="F:sialic acid binding"/>
    <property type="evidence" value="ECO:0007669"/>
    <property type="project" value="TreeGrafter"/>
</dbReference>
<dbReference type="InterPro" id="IPR007110">
    <property type="entry name" value="Ig-like_dom"/>
</dbReference>
<dbReference type="GO" id="GO:0050859">
    <property type="term" value="P:negative regulation of B cell receptor signaling pathway"/>
    <property type="evidence" value="ECO:0007669"/>
    <property type="project" value="TreeGrafter"/>
</dbReference>
<reference evidence="4" key="1">
    <citation type="submission" date="2021-10" db="EMBL/GenBank/DDBJ databases">
        <title>Tropical sea cucumber genome reveals ecological adaptation and Cuvierian tubules defense mechanism.</title>
        <authorList>
            <person name="Chen T."/>
        </authorList>
    </citation>
    <scope>NUCLEOTIDE SEQUENCE</scope>
    <source>
        <strain evidence="4">Nanhai2018</strain>
        <tissue evidence="4">Muscle</tissue>
    </source>
</reference>
<dbReference type="GO" id="GO:0019903">
    <property type="term" value="F:protein phosphatase binding"/>
    <property type="evidence" value="ECO:0007669"/>
    <property type="project" value="TreeGrafter"/>
</dbReference>
<dbReference type="PROSITE" id="PS50835">
    <property type="entry name" value="IG_LIKE"/>
    <property type="match status" value="1"/>
</dbReference>
<keyword evidence="1" id="KW-1015">Disulfide bond</keyword>
<evidence type="ECO:0000313" key="4">
    <source>
        <dbReference type="EMBL" id="KAJ8033758.1"/>
    </source>
</evidence>
<evidence type="ECO:0000313" key="5">
    <source>
        <dbReference type="Proteomes" id="UP001152320"/>
    </source>
</evidence>
<accession>A0A9Q1BW52</accession>
<dbReference type="Proteomes" id="UP001152320">
    <property type="component" value="Chromosome 11"/>
</dbReference>
<comment type="caution">
    <text evidence="4">The sequence shown here is derived from an EMBL/GenBank/DDBJ whole genome shotgun (WGS) entry which is preliminary data.</text>
</comment>
<keyword evidence="2" id="KW-1133">Transmembrane helix</keyword>
<dbReference type="GO" id="GO:0070062">
    <property type="term" value="C:extracellular exosome"/>
    <property type="evidence" value="ECO:0007669"/>
    <property type="project" value="TreeGrafter"/>
</dbReference>
<dbReference type="InterPro" id="IPR013783">
    <property type="entry name" value="Ig-like_fold"/>
</dbReference>
<keyword evidence="2" id="KW-0472">Membrane</keyword>
<dbReference type="SUPFAM" id="SSF48726">
    <property type="entry name" value="Immunoglobulin"/>
    <property type="match status" value="2"/>
</dbReference>
<proteinExistence type="predicted"/>
<dbReference type="GO" id="GO:0005769">
    <property type="term" value="C:early endosome"/>
    <property type="evidence" value="ECO:0007669"/>
    <property type="project" value="TreeGrafter"/>
</dbReference>
<feature type="transmembrane region" description="Helical" evidence="2">
    <location>
        <begin position="364"/>
        <end position="388"/>
    </location>
</feature>
<dbReference type="Gene3D" id="2.60.40.10">
    <property type="entry name" value="Immunoglobulins"/>
    <property type="match status" value="2"/>
</dbReference>
<organism evidence="4 5">
    <name type="scientific">Holothuria leucospilota</name>
    <name type="common">Black long sea cucumber</name>
    <name type="synonym">Mertensiothuria leucospilota</name>
    <dbReference type="NCBI Taxonomy" id="206669"/>
    <lineage>
        <taxon>Eukaryota</taxon>
        <taxon>Metazoa</taxon>
        <taxon>Echinodermata</taxon>
        <taxon>Eleutherozoa</taxon>
        <taxon>Echinozoa</taxon>
        <taxon>Holothuroidea</taxon>
        <taxon>Aspidochirotacea</taxon>
        <taxon>Aspidochirotida</taxon>
        <taxon>Holothuriidae</taxon>
        <taxon>Holothuria</taxon>
    </lineage>
</organism>